<organism evidence="2 3">
    <name type="scientific">Nonlabens agnitus</name>
    <dbReference type="NCBI Taxonomy" id="870484"/>
    <lineage>
        <taxon>Bacteria</taxon>
        <taxon>Pseudomonadati</taxon>
        <taxon>Bacteroidota</taxon>
        <taxon>Flavobacteriia</taxon>
        <taxon>Flavobacteriales</taxon>
        <taxon>Flavobacteriaceae</taxon>
        <taxon>Nonlabens</taxon>
    </lineage>
</organism>
<dbReference type="InterPro" id="IPR018490">
    <property type="entry name" value="cNMP-bd_dom_sf"/>
</dbReference>
<evidence type="ECO:0000313" key="3">
    <source>
        <dbReference type="Proteomes" id="UP000239532"/>
    </source>
</evidence>
<sequence>MELPDFLHNLTGGEDLPSIKYATEIFSMLEVKKIKKKQVLLHLGEVCDNIYFIKSGILKGSIIDEYGDLHTTRFVAENDVMTSMYSFVDQTPSNIQIQCVESGEVLCFNHQDFIYINKLYPGLLPAFQKLMLKRYHNLLDEKSRMITNDATTRYLKFMERYKDMEERLPLKDIASYLGIRQQSLSRLRSKLDPESVDMH</sequence>
<dbReference type="SUPFAM" id="SSF51206">
    <property type="entry name" value="cAMP-binding domain-like"/>
    <property type="match status" value="1"/>
</dbReference>
<name>A0A2S9WVQ9_9FLAO</name>
<dbReference type="InterPro" id="IPR014710">
    <property type="entry name" value="RmlC-like_jellyroll"/>
</dbReference>
<dbReference type="InterPro" id="IPR000595">
    <property type="entry name" value="cNMP-bd_dom"/>
</dbReference>
<reference evidence="2 3" key="1">
    <citation type="submission" date="2016-11" db="EMBL/GenBank/DDBJ databases">
        <title>Trade-off between light-utilization and light-protection in marine flavobacteria.</title>
        <authorList>
            <person name="Kumagai Y."/>
        </authorList>
    </citation>
    <scope>NUCLEOTIDE SEQUENCE [LARGE SCALE GENOMIC DNA]</scope>
    <source>
        <strain evidence="2 3">JCM 17109</strain>
    </source>
</reference>
<dbReference type="CDD" id="cd00038">
    <property type="entry name" value="CAP_ED"/>
    <property type="match status" value="1"/>
</dbReference>
<dbReference type="OrthoDB" id="1092431at2"/>
<proteinExistence type="predicted"/>
<protein>
    <submittedName>
        <fullName evidence="2">Cyclic nucleotide-binding protein</fullName>
    </submittedName>
</protein>
<evidence type="ECO:0000313" key="2">
    <source>
        <dbReference type="EMBL" id="PRP67554.1"/>
    </source>
</evidence>
<keyword evidence="3" id="KW-1185">Reference proteome</keyword>
<gene>
    <name evidence="2" type="ORF">BST86_10860</name>
</gene>
<dbReference type="Gene3D" id="2.60.120.10">
    <property type="entry name" value="Jelly Rolls"/>
    <property type="match status" value="1"/>
</dbReference>
<accession>A0A2S9WVQ9</accession>
<dbReference type="AlphaFoldDB" id="A0A2S9WVQ9"/>
<dbReference type="Proteomes" id="UP000239532">
    <property type="component" value="Unassembled WGS sequence"/>
</dbReference>
<dbReference type="Pfam" id="PF00027">
    <property type="entry name" value="cNMP_binding"/>
    <property type="match status" value="1"/>
</dbReference>
<evidence type="ECO:0000259" key="1">
    <source>
        <dbReference type="Pfam" id="PF00027"/>
    </source>
</evidence>
<feature type="domain" description="Cyclic nucleotide-binding" evidence="1">
    <location>
        <begin position="32"/>
        <end position="114"/>
    </location>
</feature>
<comment type="caution">
    <text evidence="2">The sequence shown here is derived from an EMBL/GenBank/DDBJ whole genome shotgun (WGS) entry which is preliminary data.</text>
</comment>
<dbReference type="EMBL" id="MQUC01000003">
    <property type="protein sequence ID" value="PRP67554.1"/>
    <property type="molecule type" value="Genomic_DNA"/>
</dbReference>